<dbReference type="STRING" id="342668.A0A1B8GIB3"/>
<accession>A0A1B8GIB3</accession>
<dbReference type="PROSITE" id="PS50125">
    <property type="entry name" value="GUANYLATE_CYCLASE_2"/>
    <property type="match status" value="1"/>
</dbReference>
<dbReference type="GeneID" id="28839250"/>
<keyword evidence="3" id="KW-1185">Reference proteome</keyword>
<reference evidence="2 3" key="1">
    <citation type="submission" date="2016-03" db="EMBL/GenBank/DDBJ databases">
        <title>Comparative genomics of Pseudogymnoascus destructans, the fungus causing white-nose syndrome of bats.</title>
        <authorList>
            <person name="Palmer J.M."/>
            <person name="Drees K.P."/>
            <person name="Foster J.T."/>
            <person name="Lindner D.L."/>
        </authorList>
    </citation>
    <scope>NUCLEOTIDE SEQUENCE [LARGE SCALE GENOMIC DNA]</scope>
    <source>
        <strain evidence="2 3">UAMH 10579</strain>
    </source>
</reference>
<dbReference type="GO" id="GO:0009190">
    <property type="term" value="P:cyclic nucleotide biosynthetic process"/>
    <property type="evidence" value="ECO:0007669"/>
    <property type="project" value="InterPro"/>
</dbReference>
<organism evidence="2 3">
    <name type="scientific">Pseudogymnoascus verrucosus</name>
    <dbReference type="NCBI Taxonomy" id="342668"/>
    <lineage>
        <taxon>Eukaryota</taxon>
        <taxon>Fungi</taxon>
        <taxon>Dikarya</taxon>
        <taxon>Ascomycota</taxon>
        <taxon>Pezizomycotina</taxon>
        <taxon>Leotiomycetes</taxon>
        <taxon>Thelebolales</taxon>
        <taxon>Thelebolaceae</taxon>
        <taxon>Pseudogymnoascus</taxon>
    </lineage>
</organism>
<dbReference type="OrthoDB" id="21502at2759"/>
<dbReference type="RefSeq" id="XP_018129330.1">
    <property type="nucleotide sequence ID" value="XM_018275322.2"/>
</dbReference>
<gene>
    <name evidence="2" type="ORF">VE01_05864</name>
</gene>
<evidence type="ECO:0000313" key="3">
    <source>
        <dbReference type="Proteomes" id="UP000091956"/>
    </source>
</evidence>
<sequence length="469" mass="53511">MDIIPIPPTDQQKPITSIRTRTFFVLNDHLDEEILRNSLDTLIRDHWQKLGARFAPRRDDGQLEYHLPLTFDDNYALFNWTSKQYDHSIEKVPSFPRPTAPEKGIALLPHIRTIEEWFRPADWPLDCERDELDKPLIYAQVSLFVDATVIALSVPHVFGDQLGLANIIKAWMGIIGGVSPPPMVGVKNDIFANMKDYADYLPQDVKRKGRVAVRRWGEYPLVILGLIPELIRDRVEDAYTVFIPVPLVESLRERYGKELAEKYGENPGITNGDIVSGILLKFTRMGYELPQMLSFSQTVNIRGRLPQLDQNRDAFVHNALAYSTARFPMSKSTPLSEIAYHTRKAIIEATDPRDIGISIAVMQEMVRRGQGSHIIRPFEKSYFVTNWSAAWRELDFSPAVKEDERERDAGAPVKAFVFGDSGTASRPQRFNSTVMCKTDEGYWCNFSMSRKASKLVEEYIVKDPMLAGF</sequence>
<dbReference type="AlphaFoldDB" id="A0A1B8GIB3"/>
<dbReference type="EMBL" id="KV460234">
    <property type="protein sequence ID" value="OBT95597.1"/>
    <property type="molecule type" value="Genomic_DNA"/>
</dbReference>
<evidence type="ECO:0000313" key="2">
    <source>
        <dbReference type="EMBL" id="OBT95597.1"/>
    </source>
</evidence>
<reference evidence="3" key="2">
    <citation type="journal article" date="2018" name="Nat. Commun.">
        <title>Extreme sensitivity to ultraviolet light in the fungal pathogen causing white-nose syndrome of bats.</title>
        <authorList>
            <person name="Palmer J.M."/>
            <person name="Drees K.P."/>
            <person name="Foster J.T."/>
            <person name="Lindner D.L."/>
        </authorList>
    </citation>
    <scope>NUCLEOTIDE SEQUENCE [LARGE SCALE GENOMIC DNA]</scope>
    <source>
        <strain evidence="3">UAMH 10579</strain>
    </source>
</reference>
<evidence type="ECO:0000259" key="1">
    <source>
        <dbReference type="PROSITE" id="PS50125"/>
    </source>
</evidence>
<dbReference type="Proteomes" id="UP000091956">
    <property type="component" value="Unassembled WGS sequence"/>
</dbReference>
<dbReference type="GO" id="GO:0035556">
    <property type="term" value="P:intracellular signal transduction"/>
    <property type="evidence" value="ECO:0007669"/>
    <property type="project" value="InterPro"/>
</dbReference>
<proteinExistence type="predicted"/>
<protein>
    <recommendedName>
        <fullName evidence="1">Guanylate cyclase domain-containing protein</fullName>
    </recommendedName>
</protein>
<dbReference type="Gene3D" id="3.30.559.10">
    <property type="entry name" value="Chloramphenicol acetyltransferase-like domain"/>
    <property type="match status" value="2"/>
</dbReference>
<dbReference type="InterPro" id="IPR001054">
    <property type="entry name" value="A/G_cyclase"/>
</dbReference>
<name>A0A1B8GIB3_9PEZI</name>
<feature type="domain" description="Guanylate cyclase" evidence="1">
    <location>
        <begin position="155"/>
        <end position="306"/>
    </location>
</feature>
<dbReference type="InterPro" id="IPR023213">
    <property type="entry name" value="CAT-like_dom_sf"/>
</dbReference>